<dbReference type="Pfam" id="PF03460">
    <property type="entry name" value="NIR_SIR_ferr"/>
    <property type="match status" value="1"/>
</dbReference>
<dbReference type="InterPro" id="IPR006067">
    <property type="entry name" value="NO2/SO3_Rdtase_4Fe4S_dom"/>
</dbReference>
<evidence type="ECO:0000313" key="6">
    <source>
        <dbReference type="EMBL" id="OFV70550.1"/>
    </source>
</evidence>
<gene>
    <name evidence="6" type="primary">asrC_2</name>
    <name evidence="6" type="ORF">ACWI_20290</name>
</gene>
<name>A0A1F2PGV3_9FIRM</name>
<keyword evidence="4" id="KW-0411">Iron-sulfur</keyword>
<dbReference type="GO" id="GO:0051539">
    <property type="term" value="F:4 iron, 4 sulfur cluster binding"/>
    <property type="evidence" value="ECO:0007669"/>
    <property type="project" value="UniProtKB-KW"/>
</dbReference>
<dbReference type="InterPro" id="IPR045854">
    <property type="entry name" value="NO2/SO3_Rdtase_4Fe4S_sf"/>
</dbReference>
<dbReference type="EMBL" id="LKEU01000030">
    <property type="protein sequence ID" value="OFV70550.1"/>
    <property type="molecule type" value="Genomic_DNA"/>
</dbReference>
<keyword evidence="1" id="KW-0004">4Fe-4S</keyword>
<evidence type="ECO:0000256" key="2">
    <source>
        <dbReference type="ARBA" id="ARBA00022723"/>
    </source>
</evidence>
<sequence length="299" mass="32694">MTTLTISQAEEKRVKGLGFLSNKGTDNFSGRVITENGLITVEQAKKIVEAAEKYGNGYLALTSRLTIECQGIPFEQIDAFRNYLAEAGIETGGTGAKIRPVMSCKGSTCQYGLIDTFGLAKEIHDRFYTGMRNVTLPHKFKIAVGGCPNNCVKPDLNDVGIIGQFQPIVNQSACRHCKNCGVVKACAVGAMQLVDEKIEMDAQACLNCGICIGKCPFEAVVGGDRGYKIVIGGRWGKQVNRGHALKRIILNQKELLDTVEKIVNFYSDNGLPRERLAQTIERIGFDAVETVLLNDEKLR</sequence>
<evidence type="ECO:0000256" key="1">
    <source>
        <dbReference type="ARBA" id="ARBA00022485"/>
    </source>
</evidence>
<dbReference type="Gene3D" id="3.30.70.3340">
    <property type="match status" value="1"/>
</dbReference>
<proteinExistence type="predicted"/>
<evidence type="ECO:0000256" key="4">
    <source>
        <dbReference type="ARBA" id="ARBA00023014"/>
    </source>
</evidence>
<dbReference type="InterPro" id="IPR045169">
    <property type="entry name" value="NO2/SO3_Rdtase_4Fe4S_prot"/>
</dbReference>
<dbReference type="PROSITE" id="PS51379">
    <property type="entry name" value="4FE4S_FER_2"/>
    <property type="match status" value="2"/>
</dbReference>
<keyword evidence="3" id="KW-0408">Iron</keyword>
<reference evidence="6 7" key="1">
    <citation type="submission" date="2015-09" db="EMBL/GenBank/DDBJ databases">
        <title>Genome sequence of Acetobacterium wieringae DSM 1911.</title>
        <authorList>
            <person name="Poehlein A."/>
            <person name="Bengelsdorf F.R."/>
            <person name="Schiel-Bengelsdorf B."/>
            <person name="Duerre P."/>
            <person name="Daniel R."/>
        </authorList>
    </citation>
    <scope>NUCLEOTIDE SEQUENCE [LARGE SCALE GENOMIC DNA]</scope>
    <source>
        <strain evidence="6 7">DSM 1911</strain>
    </source>
</reference>
<protein>
    <submittedName>
        <fullName evidence="6">Anaerobic sulfite reductase subunit C</fullName>
        <ecNumber evidence="6">1.8.1.-</ecNumber>
    </submittedName>
</protein>
<dbReference type="GO" id="GO:0009337">
    <property type="term" value="C:sulfite reductase complex (NADPH)"/>
    <property type="evidence" value="ECO:0007669"/>
    <property type="project" value="TreeGrafter"/>
</dbReference>
<dbReference type="Pfam" id="PF01077">
    <property type="entry name" value="NIR_SIR"/>
    <property type="match status" value="1"/>
</dbReference>
<dbReference type="InterPro" id="IPR017896">
    <property type="entry name" value="4Fe4S_Fe-S-bd"/>
</dbReference>
<dbReference type="PANTHER" id="PTHR11493">
    <property type="entry name" value="SULFITE REDUCTASE [NADPH] SUBUNIT BETA-RELATED"/>
    <property type="match status" value="1"/>
</dbReference>
<dbReference type="PROSITE" id="PS00198">
    <property type="entry name" value="4FE4S_FER_1"/>
    <property type="match status" value="1"/>
</dbReference>
<dbReference type="OrthoDB" id="9800558at2"/>
<evidence type="ECO:0000259" key="5">
    <source>
        <dbReference type="PROSITE" id="PS51379"/>
    </source>
</evidence>
<dbReference type="GO" id="GO:0020037">
    <property type="term" value="F:heme binding"/>
    <property type="evidence" value="ECO:0007669"/>
    <property type="project" value="InterPro"/>
</dbReference>
<dbReference type="InterPro" id="IPR017900">
    <property type="entry name" value="4Fe4S_Fe_S_CS"/>
</dbReference>
<dbReference type="InterPro" id="IPR005117">
    <property type="entry name" value="NiRdtase/SiRdtase_haem-b_fer"/>
</dbReference>
<dbReference type="PANTHER" id="PTHR11493:SF54">
    <property type="entry name" value="ANAEROBIC SULFITE REDUCTASE SUBUNIT C"/>
    <property type="match status" value="1"/>
</dbReference>
<dbReference type="AlphaFoldDB" id="A0A1F2PGV3"/>
<dbReference type="Gene3D" id="3.30.70.20">
    <property type="match status" value="1"/>
</dbReference>
<dbReference type="GO" id="GO:0046872">
    <property type="term" value="F:metal ion binding"/>
    <property type="evidence" value="ECO:0007669"/>
    <property type="project" value="UniProtKB-KW"/>
</dbReference>
<keyword evidence="6" id="KW-0560">Oxidoreductase</keyword>
<evidence type="ECO:0000256" key="3">
    <source>
        <dbReference type="ARBA" id="ARBA00023004"/>
    </source>
</evidence>
<dbReference type="STRING" id="52694.ACWI_20290"/>
<evidence type="ECO:0000313" key="7">
    <source>
        <dbReference type="Proteomes" id="UP000176244"/>
    </source>
</evidence>
<comment type="caution">
    <text evidence="6">The sequence shown here is derived from an EMBL/GenBank/DDBJ whole genome shotgun (WGS) entry which is preliminary data.</text>
</comment>
<accession>A0A1F2PGV3</accession>
<dbReference type="Proteomes" id="UP000176244">
    <property type="component" value="Unassembled WGS sequence"/>
</dbReference>
<dbReference type="GO" id="GO:0050311">
    <property type="term" value="F:sulfite reductase (ferredoxin) activity"/>
    <property type="evidence" value="ECO:0007669"/>
    <property type="project" value="TreeGrafter"/>
</dbReference>
<dbReference type="RefSeq" id="WP_070371328.1">
    <property type="nucleotide sequence ID" value="NZ_LKEU01000030.1"/>
</dbReference>
<dbReference type="SUPFAM" id="SSF54862">
    <property type="entry name" value="4Fe-4S ferredoxins"/>
    <property type="match status" value="1"/>
</dbReference>
<feature type="domain" description="4Fe-4S ferredoxin-type" evidence="5">
    <location>
        <begin position="165"/>
        <end position="195"/>
    </location>
</feature>
<dbReference type="Gene3D" id="3.30.413.10">
    <property type="entry name" value="Sulfite Reductase Hemoprotein, domain 1"/>
    <property type="match status" value="1"/>
</dbReference>
<dbReference type="SUPFAM" id="SSF56014">
    <property type="entry name" value="Nitrite and sulphite reductase 4Fe-4S domain-like"/>
    <property type="match status" value="1"/>
</dbReference>
<dbReference type="EC" id="1.8.1.-" evidence="6"/>
<dbReference type="GO" id="GO:0016002">
    <property type="term" value="F:sulfite reductase activity"/>
    <property type="evidence" value="ECO:0007669"/>
    <property type="project" value="TreeGrafter"/>
</dbReference>
<keyword evidence="2" id="KW-0479">Metal-binding</keyword>
<organism evidence="6 7">
    <name type="scientific">Acetobacterium wieringae</name>
    <dbReference type="NCBI Taxonomy" id="52694"/>
    <lineage>
        <taxon>Bacteria</taxon>
        <taxon>Bacillati</taxon>
        <taxon>Bacillota</taxon>
        <taxon>Clostridia</taxon>
        <taxon>Eubacteriales</taxon>
        <taxon>Eubacteriaceae</taxon>
        <taxon>Acetobacterium</taxon>
    </lineage>
</organism>
<feature type="domain" description="4Fe-4S ferredoxin-type" evidence="5">
    <location>
        <begin position="196"/>
        <end position="225"/>
    </location>
</feature>
<dbReference type="SUPFAM" id="SSF55124">
    <property type="entry name" value="Nitrite/Sulfite reductase N-terminal domain-like"/>
    <property type="match status" value="1"/>
</dbReference>
<dbReference type="InterPro" id="IPR036136">
    <property type="entry name" value="Nit/Sulf_reduc_fer-like_dom_sf"/>
</dbReference>
<dbReference type="GO" id="GO:0000103">
    <property type="term" value="P:sulfate assimilation"/>
    <property type="evidence" value="ECO:0007669"/>
    <property type="project" value="TreeGrafter"/>
</dbReference>